<organism evidence="1 2">
    <name type="scientific">Puccinia striiformis f. sp. tritici PST-78</name>
    <dbReference type="NCBI Taxonomy" id="1165861"/>
    <lineage>
        <taxon>Eukaryota</taxon>
        <taxon>Fungi</taxon>
        <taxon>Dikarya</taxon>
        <taxon>Basidiomycota</taxon>
        <taxon>Pucciniomycotina</taxon>
        <taxon>Pucciniomycetes</taxon>
        <taxon>Pucciniales</taxon>
        <taxon>Pucciniaceae</taxon>
        <taxon>Puccinia</taxon>
    </lineage>
</organism>
<proteinExistence type="predicted"/>
<name>A0A0L0W1J0_9BASI</name>
<protein>
    <submittedName>
        <fullName evidence="1">Uncharacterized protein</fullName>
    </submittedName>
</protein>
<sequence>MGIKGTGDINPREVYQLCVIWCAEAARPFLALVDVSHQATLHPTVTKFSQERRVVSKDIQMIYLAIQQNYKAVLNVRTTFINQDSLQEKVTQLLTVDMQQLLPSSALSFGQALV</sequence>
<accession>A0A0L0W1J0</accession>
<evidence type="ECO:0000313" key="2">
    <source>
        <dbReference type="Proteomes" id="UP000054564"/>
    </source>
</evidence>
<gene>
    <name evidence="1" type="ORF">PSTG_01582</name>
</gene>
<keyword evidence="2" id="KW-1185">Reference proteome</keyword>
<reference evidence="2" key="1">
    <citation type="submission" date="2014-03" db="EMBL/GenBank/DDBJ databases">
        <title>The Genome Sequence of Puccinia striiformis f. sp. tritici PST-78.</title>
        <authorList>
            <consortium name="The Broad Institute Genome Sequencing Platform"/>
            <person name="Cuomo C."/>
            <person name="Hulbert S."/>
            <person name="Chen X."/>
            <person name="Walker B."/>
            <person name="Young S.K."/>
            <person name="Zeng Q."/>
            <person name="Gargeya S."/>
            <person name="Fitzgerald M."/>
            <person name="Haas B."/>
            <person name="Abouelleil A."/>
            <person name="Alvarado L."/>
            <person name="Arachchi H.M."/>
            <person name="Berlin A.M."/>
            <person name="Chapman S.B."/>
            <person name="Goldberg J."/>
            <person name="Griggs A."/>
            <person name="Gujja S."/>
            <person name="Hansen M."/>
            <person name="Howarth C."/>
            <person name="Imamovic A."/>
            <person name="Larimer J."/>
            <person name="McCowan C."/>
            <person name="Montmayeur A."/>
            <person name="Murphy C."/>
            <person name="Neiman D."/>
            <person name="Pearson M."/>
            <person name="Priest M."/>
            <person name="Roberts A."/>
            <person name="Saif S."/>
            <person name="Shea T."/>
            <person name="Sisk P."/>
            <person name="Sykes S."/>
            <person name="Wortman J."/>
            <person name="Nusbaum C."/>
            <person name="Birren B."/>
        </authorList>
    </citation>
    <scope>NUCLEOTIDE SEQUENCE [LARGE SCALE GENOMIC DNA]</scope>
    <source>
        <strain evidence="2">race PST-78</strain>
    </source>
</reference>
<evidence type="ECO:0000313" key="1">
    <source>
        <dbReference type="EMBL" id="KNF05369.1"/>
    </source>
</evidence>
<dbReference type="Proteomes" id="UP000054564">
    <property type="component" value="Unassembled WGS sequence"/>
</dbReference>
<dbReference type="EMBL" id="AJIL01000008">
    <property type="protein sequence ID" value="KNF05369.1"/>
    <property type="molecule type" value="Genomic_DNA"/>
</dbReference>
<dbReference type="AlphaFoldDB" id="A0A0L0W1J0"/>
<comment type="caution">
    <text evidence="1">The sequence shown here is derived from an EMBL/GenBank/DDBJ whole genome shotgun (WGS) entry which is preliminary data.</text>
</comment>